<sequence length="316" mass="35477">MKANLKLRAVHGRSCIWLSVLVFQYCFQLSASLIYWTAYVEVRYFDSCGMFGADSPLDSASGLLVLPNSDPLAWNCTYSQKIRAAQREGASAVVIYNIDGTGNNTDLMAHSGADDIVAIMVGNILGKEMANLVKNGSDVYVEIVVANPHGLWYSSTWVYALSFTFIGISTITMFIFAFLFIKRMYRNQQLRMQEVQCPATLSRVQSQIYLEERTLRTGDPVLSPIAEAGINDCVQYVIIIFFFNDYERNLKWHVQSDLSSDQVRKPATMHATVDETVESEGTEESPAYCTTAEGELRQDSGFNRLLFSYPQSSIIF</sequence>
<dbReference type="Pfam" id="PF02225">
    <property type="entry name" value="PA"/>
    <property type="match status" value="1"/>
</dbReference>
<keyword evidence="1" id="KW-0472">Membrane</keyword>
<name>A0A671RGQ2_9TELE</name>
<organism evidence="3 4">
    <name type="scientific">Sinocyclocheilus anshuiensis</name>
    <dbReference type="NCBI Taxonomy" id="1608454"/>
    <lineage>
        <taxon>Eukaryota</taxon>
        <taxon>Metazoa</taxon>
        <taxon>Chordata</taxon>
        <taxon>Craniata</taxon>
        <taxon>Vertebrata</taxon>
        <taxon>Euteleostomi</taxon>
        <taxon>Actinopterygii</taxon>
        <taxon>Neopterygii</taxon>
        <taxon>Teleostei</taxon>
        <taxon>Ostariophysi</taxon>
        <taxon>Cypriniformes</taxon>
        <taxon>Cyprinidae</taxon>
        <taxon>Cyprininae</taxon>
        <taxon>Sinocyclocheilus</taxon>
    </lineage>
</organism>
<reference evidence="3" key="2">
    <citation type="submission" date="2025-09" db="UniProtKB">
        <authorList>
            <consortium name="Ensembl"/>
        </authorList>
    </citation>
    <scope>IDENTIFICATION</scope>
</reference>
<keyword evidence="4" id="KW-1185">Reference proteome</keyword>
<dbReference type="Gene3D" id="3.50.30.30">
    <property type="match status" value="1"/>
</dbReference>
<dbReference type="Proteomes" id="UP000472260">
    <property type="component" value="Unassembled WGS sequence"/>
</dbReference>
<dbReference type="AlphaFoldDB" id="A0A671RGQ2"/>
<dbReference type="InterPro" id="IPR003137">
    <property type="entry name" value="PA_domain"/>
</dbReference>
<proteinExistence type="predicted"/>
<protein>
    <submittedName>
        <fullName evidence="3">Si:dkeyp-86f7.4</fullName>
    </submittedName>
</protein>
<reference evidence="3" key="1">
    <citation type="submission" date="2025-08" db="UniProtKB">
        <authorList>
            <consortium name="Ensembl"/>
        </authorList>
    </citation>
    <scope>IDENTIFICATION</scope>
</reference>
<keyword evidence="1" id="KW-0812">Transmembrane</keyword>
<evidence type="ECO:0000259" key="2">
    <source>
        <dbReference type="Pfam" id="PF02225"/>
    </source>
</evidence>
<evidence type="ECO:0000313" key="3">
    <source>
        <dbReference type="Ensembl" id="ENSSANP00000082373.1"/>
    </source>
</evidence>
<dbReference type="Ensembl" id="ENSSANT00000087546.1">
    <property type="protein sequence ID" value="ENSSANP00000082373.1"/>
    <property type="gene ID" value="ENSSANG00000040893.1"/>
</dbReference>
<feature type="domain" description="PA" evidence="2">
    <location>
        <begin position="75"/>
        <end position="127"/>
    </location>
</feature>
<feature type="transmembrane region" description="Helical" evidence="1">
    <location>
        <begin position="15"/>
        <end position="36"/>
    </location>
</feature>
<feature type="transmembrane region" description="Helical" evidence="1">
    <location>
        <begin position="157"/>
        <end position="181"/>
    </location>
</feature>
<evidence type="ECO:0000256" key="1">
    <source>
        <dbReference type="SAM" id="Phobius"/>
    </source>
</evidence>
<evidence type="ECO:0000313" key="4">
    <source>
        <dbReference type="Proteomes" id="UP000472260"/>
    </source>
</evidence>
<accession>A0A671RGQ2</accession>
<keyword evidence="1" id="KW-1133">Transmembrane helix</keyword>